<dbReference type="GO" id="GO:0046872">
    <property type="term" value="F:metal ion binding"/>
    <property type="evidence" value="ECO:0007669"/>
    <property type="project" value="UniProtKB-KW"/>
</dbReference>
<dbReference type="PANTHER" id="PTHR13184">
    <property type="entry name" value="37S RIBOSOMAL PROTEIN S22"/>
    <property type="match status" value="1"/>
</dbReference>
<dbReference type="InterPro" id="IPR016522">
    <property type="entry name" value="RSM22_mit_bud"/>
</dbReference>
<comment type="subcellular location">
    <subcellularLocation>
        <location evidence="1">Mitochondrion</location>
    </subcellularLocation>
</comment>
<keyword evidence="6" id="KW-0496">Mitochondrion</keyword>
<keyword evidence="2" id="KW-0479">Metal-binding</keyword>
<dbReference type="GO" id="GO:0051536">
    <property type="term" value="F:iron-sulfur cluster binding"/>
    <property type="evidence" value="ECO:0007669"/>
    <property type="project" value="UniProtKB-KW"/>
</dbReference>
<evidence type="ECO:0000256" key="3">
    <source>
        <dbReference type="ARBA" id="ARBA00022946"/>
    </source>
</evidence>
<feature type="region of interest" description="Disordered" evidence="8">
    <location>
        <begin position="194"/>
        <end position="213"/>
    </location>
</feature>
<evidence type="ECO:0000256" key="1">
    <source>
        <dbReference type="ARBA" id="ARBA00004173"/>
    </source>
</evidence>
<dbReference type="PIRSF" id="PIRSF007797">
    <property type="entry name" value="RSM22"/>
    <property type="match status" value="1"/>
</dbReference>
<evidence type="ECO:0000256" key="8">
    <source>
        <dbReference type="SAM" id="MobiDB-lite"/>
    </source>
</evidence>
<organism evidence="9 10">
    <name type="scientific">Maudiozyma humilis</name>
    <name type="common">Sour dough yeast</name>
    <name type="synonym">Kazachstania humilis</name>
    <dbReference type="NCBI Taxonomy" id="51915"/>
    <lineage>
        <taxon>Eukaryota</taxon>
        <taxon>Fungi</taxon>
        <taxon>Dikarya</taxon>
        <taxon>Ascomycota</taxon>
        <taxon>Saccharomycotina</taxon>
        <taxon>Saccharomycetes</taxon>
        <taxon>Saccharomycetales</taxon>
        <taxon>Saccharomycetaceae</taxon>
        <taxon>Maudiozyma</taxon>
    </lineage>
</organism>
<dbReference type="EMBL" id="BTGD01000025">
    <property type="protein sequence ID" value="GMM59010.1"/>
    <property type="molecule type" value="Genomic_DNA"/>
</dbReference>
<dbReference type="InterPro" id="IPR015324">
    <property type="entry name" value="Ribosomal_Rsm22-like"/>
</dbReference>
<dbReference type="Pfam" id="PF09243">
    <property type="entry name" value="Rsm22"/>
    <property type="match status" value="2"/>
</dbReference>
<feature type="region of interest" description="Disordered" evidence="8">
    <location>
        <begin position="319"/>
        <end position="341"/>
    </location>
</feature>
<evidence type="ECO:0000256" key="7">
    <source>
        <dbReference type="ARBA" id="ARBA00045681"/>
    </source>
</evidence>
<keyword evidence="3" id="KW-0809">Transit peptide</keyword>
<proteinExistence type="predicted"/>
<evidence type="ECO:0000313" key="9">
    <source>
        <dbReference type="EMBL" id="GMM59010.1"/>
    </source>
</evidence>
<evidence type="ECO:0000256" key="4">
    <source>
        <dbReference type="ARBA" id="ARBA00023004"/>
    </source>
</evidence>
<evidence type="ECO:0000313" key="10">
    <source>
        <dbReference type="Proteomes" id="UP001377567"/>
    </source>
</evidence>
<reference evidence="9 10" key="1">
    <citation type="journal article" date="2023" name="Elife">
        <title>Identification of key yeast species and microbe-microbe interactions impacting larval growth of Drosophila in the wild.</title>
        <authorList>
            <person name="Mure A."/>
            <person name="Sugiura Y."/>
            <person name="Maeda R."/>
            <person name="Honda K."/>
            <person name="Sakurai N."/>
            <person name="Takahashi Y."/>
            <person name="Watada M."/>
            <person name="Katoh T."/>
            <person name="Gotoh A."/>
            <person name="Gotoh Y."/>
            <person name="Taniguchi I."/>
            <person name="Nakamura K."/>
            <person name="Hayashi T."/>
            <person name="Katayama T."/>
            <person name="Uemura T."/>
            <person name="Hattori Y."/>
        </authorList>
    </citation>
    <scope>NUCLEOTIDE SEQUENCE [LARGE SCALE GENOMIC DNA]</scope>
    <source>
        <strain evidence="9 10">KH-74</strain>
    </source>
</reference>
<name>A0AAV5S685_MAUHU</name>
<dbReference type="PANTHER" id="PTHR13184:SF5">
    <property type="entry name" value="METHYLTRANSFERASE-LIKE PROTEIN 17, MITOCHONDRIAL"/>
    <property type="match status" value="1"/>
</dbReference>
<dbReference type="GO" id="GO:0005763">
    <property type="term" value="C:mitochondrial small ribosomal subunit"/>
    <property type="evidence" value="ECO:0007669"/>
    <property type="project" value="TreeGrafter"/>
</dbReference>
<comment type="caution">
    <text evidence="9">The sequence shown here is derived from an EMBL/GenBank/DDBJ whole genome shotgun (WGS) entry which is preliminary data.</text>
</comment>
<keyword evidence="9" id="KW-0689">Ribosomal protein</keyword>
<keyword evidence="10" id="KW-1185">Reference proteome</keyword>
<comment type="function">
    <text evidence="7">Mitochondrial ribosome (mitoribosome) assembly factor. Binds at the interface of the head and body domains of the mitochondrial small ribosomal subunit (mt-SSU), occluding the mRNA channel and preventing compaction of the head domain towards the body. Probable inactive methyltransferase: retains the characteristic folding and ability to bind S-adenosyl-L-methionine, but it probably lost its methyltransferase activity.</text>
</comment>
<keyword evidence="9" id="KW-0687">Ribonucleoprotein</keyword>
<evidence type="ECO:0000256" key="6">
    <source>
        <dbReference type="ARBA" id="ARBA00023128"/>
    </source>
</evidence>
<dbReference type="InterPro" id="IPR029063">
    <property type="entry name" value="SAM-dependent_MTases_sf"/>
</dbReference>
<dbReference type="GO" id="GO:0008168">
    <property type="term" value="F:methyltransferase activity"/>
    <property type="evidence" value="ECO:0007669"/>
    <property type="project" value="InterPro"/>
</dbReference>
<protein>
    <submittedName>
        <fullName evidence="9">Mitochondrial 37S ribosomal protein</fullName>
    </submittedName>
</protein>
<gene>
    <name evidence="9" type="ORF">DAKH74_056270</name>
</gene>
<sequence length="618" mass="70938">MWLGLRRISSLRNIRCNSTLARETAERLGNDSRTLSSRESRLLPETLRGRTYRPTLTLNPDVAQAVNNNITALHLPNNLRRVAKNQFLALKENKLHQVPHTDLEIDAHIATFFLHDYGSIFQVLTDLKNNYGLDFQPKNVLDVSMGPATGIIAFNDVMGPEYRCNKDSVILSGVDMQKRAKIMLSRQYNEVSDELVKRESEKSDETSDDLQDNIEEGNDLVGEVMTKKIKIQTKLKSFLPIGKQYDLIIISHQLLQHERKFPMEVDQNIEKYLKLLSPGGRIVIVERGTPLGFETVARARQIMIRPERYPDEYGKIPRPWIGGSSIQQSSSSTAEDRENSAEIANQSECDYHLKVIAPCPHHRACPIQTMNPNFYTLKEGGKLKFCSFEKAIKRPKFSLELKKGKLLANKWDEQDVEMTNRKQNMKLAGSGRRNGNDYELIHFSYLVAERSMNDKQTIANINEARKNSASETSKYEIGSLGNGTPLEWPRIINHPTKRKGHIILHLCGSSGNVEKWIIPKSFSKEIYHDAKKAYKGDLWGLDAKTKMATRSEINFEKFKKLEKKRAQIAKKEKRAEEREMTKRFNKITEDEQTNNVDINNMKEVSEVYGHYYNRRGKL</sequence>
<feature type="compositionally biased region" description="Low complexity" evidence="8">
    <location>
        <begin position="321"/>
        <end position="332"/>
    </location>
</feature>
<evidence type="ECO:0000256" key="2">
    <source>
        <dbReference type="ARBA" id="ARBA00022723"/>
    </source>
</evidence>
<accession>A0AAV5S685</accession>
<keyword evidence="5" id="KW-0411">Iron-sulfur</keyword>
<dbReference type="AlphaFoldDB" id="A0AAV5S685"/>
<dbReference type="GO" id="GO:0006412">
    <property type="term" value="P:translation"/>
    <property type="evidence" value="ECO:0007669"/>
    <property type="project" value="InterPro"/>
</dbReference>
<evidence type="ECO:0000256" key="5">
    <source>
        <dbReference type="ARBA" id="ARBA00023014"/>
    </source>
</evidence>
<dbReference type="SUPFAM" id="SSF53335">
    <property type="entry name" value="S-adenosyl-L-methionine-dependent methyltransferases"/>
    <property type="match status" value="1"/>
</dbReference>
<dbReference type="Proteomes" id="UP001377567">
    <property type="component" value="Unassembled WGS sequence"/>
</dbReference>
<feature type="compositionally biased region" description="Basic and acidic residues" evidence="8">
    <location>
        <begin position="194"/>
        <end position="205"/>
    </location>
</feature>
<dbReference type="InterPro" id="IPR052571">
    <property type="entry name" value="Mt_RNA_Methyltransferase"/>
</dbReference>
<dbReference type="GO" id="GO:0003735">
    <property type="term" value="F:structural constituent of ribosome"/>
    <property type="evidence" value="ECO:0007669"/>
    <property type="project" value="TreeGrafter"/>
</dbReference>
<keyword evidence="4" id="KW-0408">Iron</keyword>